<sequence>MSSSVIAGCSSAQTTRTPSLRPSQGIKGAHIHNTTANPFCFPSPTISAFSPLPSSRPRSPPTTNNHTPISTGPLAAHNWYVTSYLLLLISLAIQANDAPAPIVADIISSKAPPLPKEVAKNLLNENKNRRVQTAINASRVDPVLASALENAFAEALSKVESNASYKAVPNQPSA</sequence>
<dbReference type="OrthoDB" id="3047264at2759"/>
<dbReference type="OMA" id="TKPRIAY"/>
<evidence type="ECO:0000313" key="2">
    <source>
        <dbReference type="EMBL" id="SJL08153.1"/>
    </source>
</evidence>
<accession>A0A284RHC2</accession>
<evidence type="ECO:0000256" key="1">
    <source>
        <dbReference type="SAM" id="MobiDB-lite"/>
    </source>
</evidence>
<evidence type="ECO:0000313" key="3">
    <source>
        <dbReference type="Proteomes" id="UP000219338"/>
    </source>
</evidence>
<feature type="compositionally biased region" description="Polar residues" evidence="1">
    <location>
        <begin position="1"/>
        <end position="22"/>
    </location>
</feature>
<gene>
    <name evidence="2" type="ORF">ARMOST_11516</name>
</gene>
<keyword evidence="3" id="KW-1185">Reference proteome</keyword>
<proteinExistence type="predicted"/>
<dbReference type="AlphaFoldDB" id="A0A284RHC2"/>
<reference evidence="3" key="1">
    <citation type="journal article" date="2017" name="Nat. Ecol. Evol.">
        <title>Genome expansion and lineage-specific genetic innovations in the forest pathogenic fungi Armillaria.</title>
        <authorList>
            <person name="Sipos G."/>
            <person name="Prasanna A.N."/>
            <person name="Walter M.C."/>
            <person name="O'Connor E."/>
            <person name="Balint B."/>
            <person name="Krizsan K."/>
            <person name="Kiss B."/>
            <person name="Hess J."/>
            <person name="Varga T."/>
            <person name="Slot J."/>
            <person name="Riley R."/>
            <person name="Boka B."/>
            <person name="Rigling D."/>
            <person name="Barry K."/>
            <person name="Lee J."/>
            <person name="Mihaltcheva S."/>
            <person name="LaButti K."/>
            <person name="Lipzen A."/>
            <person name="Waldron R."/>
            <person name="Moloney N.M."/>
            <person name="Sperisen C."/>
            <person name="Kredics L."/>
            <person name="Vagvoelgyi C."/>
            <person name="Patrignani A."/>
            <person name="Fitzpatrick D."/>
            <person name="Nagy I."/>
            <person name="Doyle S."/>
            <person name="Anderson J.B."/>
            <person name="Grigoriev I.V."/>
            <person name="Gueldener U."/>
            <person name="Muensterkoetter M."/>
            <person name="Nagy L.G."/>
        </authorList>
    </citation>
    <scope>NUCLEOTIDE SEQUENCE [LARGE SCALE GENOMIC DNA]</scope>
    <source>
        <strain evidence="3">C18/9</strain>
    </source>
</reference>
<protein>
    <submittedName>
        <fullName evidence="2">Uncharacterized protein</fullName>
    </submittedName>
</protein>
<dbReference type="Proteomes" id="UP000219338">
    <property type="component" value="Unassembled WGS sequence"/>
</dbReference>
<organism evidence="2 3">
    <name type="scientific">Armillaria ostoyae</name>
    <name type="common">Armillaria root rot fungus</name>
    <dbReference type="NCBI Taxonomy" id="47428"/>
    <lineage>
        <taxon>Eukaryota</taxon>
        <taxon>Fungi</taxon>
        <taxon>Dikarya</taxon>
        <taxon>Basidiomycota</taxon>
        <taxon>Agaricomycotina</taxon>
        <taxon>Agaricomycetes</taxon>
        <taxon>Agaricomycetidae</taxon>
        <taxon>Agaricales</taxon>
        <taxon>Marasmiineae</taxon>
        <taxon>Physalacriaceae</taxon>
        <taxon>Armillaria</taxon>
    </lineage>
</organism>
<dbReference type="EMBL" id="FUEG01000009">
    <property type="protein sequence ID" value="SJL08153.1"/>
    <property type="molecule type" value="Genomic_DNA"/>
</dbReference>
<name>A0A284RHC2_ARMOS</name>
<feature type="region of interest" description="Disordered" evidence="1">
    <location>
        <begin position="1"/>
        <end position="28"/>
    </location>
</feature>